<comment type="subcellular location">
    <subcellularLocation>
        <location evidence="1">Nucleus</location>
    </subcellularLocation>
</comment>
<keyword evidence="2" id="KW-0539">Nucleus</keyword>
<feature type="region of interest" description="Disordered" evidence="4">
    <location>
        <begin position="109"/>
        <end position="705"/>
    </location>
</feature>
<dbReference type="InterPro" id="IPR007148">
    <property type="entry name" value="SSU_processome_Utp12"/>
</dbReference>
<feature type="compositionally biased region" description="Basic and acidic residues" evidence="4">
    <location>
        <begin position="676"/>
        <end position="687"/>
    </location>
</feature>
<accession>A0A7R8VBI8</accession>
<dbReference type="InterPro" id="IPR001680">
    <property type="entry name" value="WD40_rpt"/>
</dbReference>
<dbReference type="InterPro" id="IPR052414">
    <property type="entry name" value="U3_snoRNA-assoc_WDR"/>
</dbReference>
<protein>
    <recommendedName>
        <fullName evidence="5">Small-subunit processome Utp12 domain-containing protein</fullName>
    </recommendedName>
</protein>
<sequence>MSKPSWSEHQVLIHQGKVAPLLDLGRFEVSQVTRLCKTVYPKANMSSTECSAFSEDGKYFGYCGDDGKLKIWETDTGTLKKEYIPNLHLSEPCTCLTWLLNINHSVPTEASGMRKSRKLREHREFASKYKVVSGGKQSNDPEQEETKQRPRTRGNKATTQNKRKLSNDPEQEETKQRPRTRGNKATTQNKRKQSNDPEQEETKQRPRTRGNKATTQNKRKQSNDPEQEETKQRPRTRGNKATTQNKRKQSNDPEQEETKQRPRTRGNKATTQNKRKQSNDPEQEETKQRPRTRGNKATTQNKRKQSNDPEQEETKQRPRTRGNKATTQNKRKQSNDPEQEETKQRPRTRGNKATTQNKRKQSNDPEQEETKQRPRTRGNKATTQNKRKQSNDPEQEETKQRPRTRGNKATTQNKRKQSNDPEQEETKQRPRTRGNKATTQNKRKQSNDPEQEETKQRPRTRGNKATTQNKRKQSNDPEQEETKQRPRTRGNKATTQNKRKQSNDPEQEETKQRPRTRGNKATTQNKRKQSNDPEQEETKQRPRTRGNKATTQNKRKQSNDPEQEETKQRPRTRGNKATTQNKRKQSNDPEQEETKQRPRTRGNKATTQNKRKQSNDPEQEETKQRPRTRGNKATTQNKRKQSNDPEQEETKQRPRTRGNKTTTQNKRKQSNDPEQEETKQQPRELHNKSSTPEDGEIEDTSLPKFKRKSVGKKPLVALGTAAGNISVYSMAAGTVLSGLIGVHTTRLNTLSWSKGTNLFSAGDDGIIVEWDVCCKKVVSKWKANESSVTCLLALPGGENLLSAHHRITLWCIASKFIIKTFYGHATEVTRLSLVRTGTSYCVSAARDDRYISVWPLVIKNQEKHCVAQLISTDPCVNLSVMGDELTNIGVVTRTGALQIFRHHLNGKRTRPLKPDLTLQMATSGEKGSGSEPLPIVGTHLCEPTTAIVAYGQSGLFRFERISTSSSTEMVCLVREALTKSSRKREKAAMNKVVVPLVDDSAEYVSAAAVGSNKRVREPGLTEVAMEERLDNLSLNQFSYDSARGPPKPDNLVQLLLQGLKSKDPLILHSVLLRKDEQLIFNTVSRLPLRTVAPLLTELCTLLQSKSQRNHMVVPWLKAMLAVHAGQLLSNPELSQMLAPLLSLIEARLGQLTPLMRLRGRLELLVGQIGAVADSNEPQDSLLVYREQGSSDEDDLMETLGGSDNEDSSSRWSEEDEEQKNMST</sequence>
<evidence type="ECO:0000313" key="6">
    <source>
        <dbReference type="EMBL" id="CAD7195209.1"/>
    </source>
</evidence>
<evidence type="ECO:0000256" key="1">
    <source>
        <dbReference type="ARBA" id="ARBA00004123"/>
    </source>
</evidence>
<reference evidence="6" key="1">
    <citation type="submission" date="2020-11" db="EMBL/GenBank/DDBJ databases">
        <authorList>
            <person name="Tran Van P."/>
        </authorList>
    </citation>
    <scope>NUCLEOTIDE SEQUENCE</scope>
</reference>
<feature type="region of interest" description="Disordered" evidence="4">
    <location>
        <begin position="1185"/>
        <end position="1223"/>
    </location>
</feature>
<gene>
    <name evidence="6" type="ORF">TDIB3V08_LOCUS1611</name>
</gene>
<dbReference type="PANTHER" id="PTHR44267:SF1">
    <property type="entry name" value="WD REPEAT-CONTAINING PROTEIN 43"/>
    <property type="match status" value="1"/>
</dbReference>
<evidence type="ECO:0000259" key="5">
    <source>
        <dbReference type="Pfam" id="PF04003"/>
    </source>
</evidence>
<feature type="domain" description="Small-subunit processome Utp12" evidence="5">
    <location>
        <begin position="1063"/>
        <end position="1164"/>
    </location>
</feature>
<evidence type="ECO:0000256" key="4">
    <source>
        <dbReference type="SAM" id="MobiDB-lite"/>
    </source>
</evidence>
<dbReference type="SMART" id="SM00320">
    <property type="entry name" value="WD40"/>
    <property type="match status" value="4"/>
</dbReference>
<dbReference type="InterPro" id="IPR036322">
    <property type="entry name" value="WD40_repeat_dom_sf"/>
</dbReference>
<dbReference type="EMBL" id="OA564676">
    <property type="protein sequence ID" value="CAD7195209.1"/>
    <property type="molecule type" value="Genomic_DNA"/>
</dbReference>
<dbReference type="Gene3D" id="2.130.10.10">
    <property type="entry name" value="YVTN repeat-like/Quinoprotein amine dehydrogenase"/>
    <property type="match status" value="2"/>
</dbReference>
<comment type="similarity">
    <text evidence="3">Belongs to the UTP5 family.</text>
</comment>
<dbReference type="GO" id="GO:0000462">
    <property type="term" value="P:maturation of SSU-rRNA from tricistronic rRNA transcript (SSU-rRNA, 5.8S rRNA, LSU-rRNA)"/>
    <property type="evidence" value="ECO:0007669"/>
    <property type="project" value="TreeGrafter"/>
</dbReference>
<name>A0A7R8VBI8_TIMDO</name>
<dbReference type="GO" id="GO:0005730">
    <property type="term" value="C:nucleolus"/>
    <property type="evidence" value="ECO:0007669"/>
    <property type="project" value="TreeGrafter"/>
</dbReference>
<dbReference type="Pfam" id="PF04003">
    <property type="entry name" value="Utp12"/>
    <property type="match status" value="1"/>
</dbReference>
<dbReference type="InterPro" id="IPR015943">
    <property type="entry name" value="WD40/YVTN_repeat-like_dom_sf"/>
</dbReference>
<dbReference type="AlphaFoldDB" id="A0A7R8VBI8"/>
<organism evidence="6">
    <name type="scientific">Timema douglasi</name>
    <name type="common">Walking stick</name>
    <dbReference type="NCBI Taxonomy" id="61478"/>
    <lineage>
        <taxon>Eukaryota</taxon>
        <taxon>Metazoa</taxon>
        <taxon>Ecdysozoa</taxon>
        <taxon>Arthropoda</taxon>
        <taxon>Hexapoda</taxon>
        <taxon>Insecta</taxon>
        <taxon>Pterygota</taxon>
        <taxon>Neoptera</taxon>
        <taxon>Polyneoptera</taxon>
        <taxon>Phasmatodea</taxon>
        <taxon>Timematodea</taxon>
        <taxon>Timematoidea</taxon>
        <taxon>Timematidae</taxon>
        <taxon>Timema</taxon>
    </lineage>
</organism>
<evidence type="ECO:0000256" key="3">
    <source>
        <dbReference type="ARBA" id="ARBA00038335"/>
    </source>
</evidence>
<evidence type="ECO:0000256" key="2">
    <source>
        <dbReference type="ARBA" id="ARBA00023242"/>
    </source>
</evidence>
<proteinExistence type="inferred from homology"/>
<dbReference type="Pfam" id="PF00400">
    <property type="entry name" value="WD40"/>
    <property type="match status" value="1"/>
</dbReference>
<dbReference type="PANTHER" id="PTHR44267">
    <property type="entry name" value="WD REPEAT-CONTAINING PROTEIN 43"/>
    <property type="match status" value="1"/>
</dbReference>
<dbReference type="SUPFAM" id="SSF50978">
    <property type="entry name" value="WD40 repeat-like"/>
    <property type="match status" value="2"/>
</dbReference>